<evidence type="ECO:0000313" key="10">
    <source>
        <dbReference type="Proteomes" id="UP001595647"/>
    </source>
</evidence>
<proteinExistence type="inferred from homology"/>
<dbReference type="Proteomes" id="UP001595647">
    <property type="component" value="Unassembled WGS sequence"/>
</dbReference>
<dbReference type="RefSeq" id="WP_182307949.1">
    <property type="nucleotide sequence ID" value="NZ_CP059897.1"/>
</dbReference>
<keyword evidence="4" id="KW-0574">Periplasm</keyword>
<gene>
    <name evidence="9" type="primary">hlyD</name>
    <name evidence="9" type="ORF">ACFOHV_16385</name>
</gene>
<evidence type="ECO:0000256" key="3">
    <source>
        <dbReference type="ARBA" id="ARBA00022729"/>
    </source>
</evidence>
<feature type="signal peptide" evidence="6">
    <location>
        <begin position="1"/>
        <end position="19"/>
    </location>
</feature>
<evidence type="ECO:0000256" key="1">
    <source>
        <dbReference type="ARBA" id="ARBA00004418"/>
    </source>
</evidence>
<evidence type="ECO:0000259" key="8">
    <source>
        <dbReference type="Pfam" id="PF25954"/>
    </source>
</evidence>
<keyword evidence="10" id="KW-1185">Reference proteome</keyword>
<dbReference type="Pfam" id="PF25954">
    <property type="entry name" value="Beta-barrel_RND_2"/>
    <property type="match status" value="1"/>
</dbReference>
<evidence type="ECO:0000256" key="6">
    <source>
        <dbReference type="SAM" id="SignalP"/>
    </source>
</evidence>
<comment type="subcellular location">
    <subcellularLocation>
        <location evidence="1">Periplasm</location>
    </subcellularLocation>
</comment>
<accession>A0ABV7I5P2</accession>
<dbReference type="PANTHER" id="PTHR32347:SF29">
    <property type="entry name" value="UPF0194 MEMBRANE PROTEIN YBHG"/>
    <property type="match status" value="1"/>
</dbReference>
<dbReference type="Gene3D" id="2.40.50.100">
    <property type="match status" value="1"/>
</dbReference>
<evidence type="ECO:0000256" key="4">
    <source>
        <dbReference type="ARBA" id="ARBA00022764"/>
    </source>
</evidence>
<name>A0ABV7I5P2_9HYPH</name>
<dbReference type="SUPFAM" id="SSF111369">
    <property type="entry name" value="HlyD-like secretion proteins"/>
    <property type="match status" value="3"/>
</dbReference>
<feature type="domain" description="YbhG-like alpha-helical hairpin" evidence="7">
    <location>
        <begin position="81"/>
        <end position="209"/>
    </location>
</feature>
<dbReference type="InterPro" id="IPR059052">
    <property type="entry name" value="HH_YbhG-like"/>
</dbReference>
<comment type="similarity">
    <text evidence="2">Belongs to the UPF0194 family.</text>
</comment>
<dbReference type="InterPro" id="IPR058792">
    <property type="entry name" value="Beta-barrel_RND_2"/>
</dbReference>
<keyword evidence="5" id="KW-0175">Coiled coil</keyword>
<evidence type="ECO:0000256" key="5">
    <source>
        <dbReference type="ARBA" id="ARBA00023054"/>
    </source>
</evidence>
<keyword evidence="3 6" id="KW-0732">Signal</keyword>
<sequence length="338" mass="36265">MKKTVAVPALLLVVSAGLAAAFWTDLPTRFGWESTKANDLTLYGNVDIRQVQLGFRVSGRIAGMKVEEGDAVHQGQTLATLDAGPYEDSMHAAEAQVAALKATLDKLIAGPRPAEIEQARAVHEERTAELQLAQQAFDRARQLRPSDAISQADLDQAAANRAAATARLASARESLRLLEEGSRPEDIAVARANLEAAEASFAGARTALADTELKAPADAIVLSRVREPGAIISPSDTVYVLSLAQPVWIRTYIAEPMLGLIHPGMQVEVHSDSAPGKPYRGRIGFISPVAEFTPKSVETPELRTDLVYRLRVIVDNADPGLRQGMPVTVRIPATGQTE</sequence>
<dbReference type="PANTHER" id="PTHR32347">
    <property type="entry name" value="EFFLUX SYSTEM COMPONENT YKNX-RELATED"/>
    <property type="match status" value="1"/>
</dbReference>
<comment type="caution">
    <text evidence="9">The sequence shown here is derived from an EMBL/GenBank/DDBJ whole genome shotgun (WGS) entry which is preliminary data.</text>
</comment>
<dbReference type="EMBL" id="JBHRTG010000019">
    <property type="protein sequence ID" value="MFC3164858.1"/>
    <property type="molecule type" value="Genomic_DNA"/>
</dbReference>
<dbReference type="Pfam" id="PF25881">
    <property type="entry name" value="HH_YBHG"/>
    <property type="match status" value="1"/>
</dbReference>
<evidence type="ECO:0000313" key="9">
    <source>
        <dbReference type="EMBL" id="MFC3164858.1"/>
    </source>
</evidence>
<dbReference type="Gene3D" id="1.10.287.470">
    <property type="entry name" value="Helix hairpin bin"/>
    <property type="match status" value="2"/>
</dbReference>
<evidence type="ECO:0000259" key="7">
    <source>
        <dbReference type="Pfam" id="PF25881"/>
    </source>
</evidence>
<protein>
    <submittedName>
        <fullName evidence="9">Secretion protein HlyD</fullName>
    </submittedName>
</protein>
<feature type="chain" id="PRO_5045769809" evidence="6">
    <location>
        <begin position="20"/>
        <end position="338"/>
    </location>
</feature>
<organism evidence="9 10">
    <name type="scientific">Ciceribacter thiooxidans</name>
    <dbReference type="NCBI Taxonomy" id="1969821"/>
    <lineage>
        <taxon>Bacteria</taxon>
        <taxon>Pseudomonadati</taxon>
        <taxon>Pseudomonadota</taxon>
        <taxon>Alphaproteobacteria</taxon>
        <taxon>Hyphomicrobiales</taxon>
        <taxon>Rhizobiaceae</taxon>
        <taxon>Ciceribacter</taxon>
    </lineage>
</organism>
<reference evidence="10" key="1">
    <citation type="journal article" date="2019" name="Int. J. Syst. Evol. Microbiol.">
        <title>The Global Catalogue of Microorganisms (GCM) 10K type strain sequencing project: providing services to taxonomists for standard genome sequencing and annotation.</title>
        <authorList>
            <consortium name="The Broad Institute Genomics Platform"/>
            <consortium name="The Broad Institute Genome Sequencing Center for Infectious Disease"/>
            <person name="Wu L."/>
            <person name="Ma J."/>
        </authorList>
    </citation>
    <scope>NUCLEOTIDE SEQUENCE [LARGE SCALE GENOMIC DNA]</scope>
    <source>
        <strain evidence="10">KCTC 52231</strain>
    </source>
</reference>
<feature type="domain" description="CusB-like beta-barrel" evidence="8">
    <location>
        <begin position="246"/>
        <end position="332"/>
    </location>
</feature>
<dbReference type="NCBIfam" id="NF002939">
    <property type="entry name" value="PRK03598.1"/>
    <property type="match status" value="1"/>
</dbReference>
<dbReference type="Gene3D" id="2.40.30.170">
    <property type="match status" value="1"/>
</dbReference>
<evidence type="ECO:0000256" key="2">
    <source>
        <dbReference type="ARBA" id="ARBA00010602"/>
    </source>
</evidence>
<dbReference type="InterPro" id="IPR050465">
    <property type="entry name" value="UPF0194_transport"/>
</dbReference>